<evidence type="ECO:0000256" key="1">
    <source>
        <dbReference type="SAM" id="MobiDB-lite"/>
    </source>
</evidence>
<proteinExistence type="predicted"/>
<feature type="region of interest" description="Disordered" evidence="1">
    <location>
        <begin position="1"/>
        <end position="101"/>
    </location>
</feature>
<dbReference type="EMBL" id="GISG01072287">
    <property type="protein sequence ID" value="MBA4630145.1"/>
    <property type="molecule type" value="Transcribed_RNA"/>
</dbReference>
<reference evidence="2" key="1">
    <citation type="journal article" date="2013" name="J. Plant Res.">
        <title>Effect of fungi and light on seed germination of three Opuntia species from semiarid lands of central Mexico.</title>
        <authorList>
            <person name="Delgado-Sanchez P."/>
            <person name="Jimenez-Bremont J.F."/>
            <person name="Guerrero-Gonzalez Mde L."/>
            <person name="Flores J."/>
        </authorList>
    </citation>
    <scope>NUCLEOTIDE SEQUENCE</scope>
    <source>
        <tissue evidence="2">Cladode</tissue>
    </source>
</reference>
<protein>
    <submittedName>
        <fullName evidence="2">Uncharacterized protein</fullName>
    </submittedName>
</protein>
<dbReference type="AlphaFoldDB" id="A0A7C9D3I8"/>
<accession>A0A7C9D3I8</accession>
<organism evidence="2">
    <name type="scientific">Opuntia streptacantha</name>
    <name type="common">Prickly pear cactus</name>
    <name type="synonym">Opuntia cardona</name>
    <dbReference type="NCBI Taxonomy" id="393608"/>
    <lineage>
        <taxon>Eukaryota</taxon>
        <taxon>Viridiplantae</taxon>
        <taxon>Streptophyta</taxon>
        <taxon>Embryophyta</taxon>
        <taxon>Tracheophyta</taxon>
        <taxon>Spermatophyta</taxon>
        <taxon>Magnoliopsida</taxon>
        <taxon>eudicotyledons</taxon>
        <taxon>Gunneridae</taxon>
        <taxon>Pentapetalae</taxon>
        <taxon>Caryophyllales</taxon>
        <taxon>Cactineae</taxon>
        <taxon>Cactaceae</taxon>
        <taxon>Opuntioideae</taxon>
        <taxon>Opuntia</taxon>
    </lineage>
</organism>
<feature type="compositionally biased region" description="Polar residues" evidence="1">
    <location>
        <begin position="48"/>
        <end position="60"/>
    </location>
</feature>
<name>A0A7C9D3I8_OPUST</name>
<sequence length="101" mass="11442">MATKAAAHQLGSLENRENPPQRRSAKSCTHWQWIIDFQRTGDPRNRTGRQQNLPTTSVAATNKEKYYRRKNLEEARVPTESGQPALGRQSNIGSQRPKGDL</sequence>
<evidence type="ECO:0000313" key="2">
    <source>
        <dbReference type="EMBL" id="MBA4630145.1"/>
    </source>
</evidence>
<feature type="compositionally biased region" description="Basic and acidic residues" evidence="1">
    <location>
        <begin position="62"/>
        <end position="77"/>
    </location>
</feature>
<reference evidence="2" key="2">
    <citation type="submission" date="2020-07" db="EMBL/GenBank/DDBJ databases">
        <authorList>
            <person name="Vera ALvarez R."/>
            <person name="Arias-Moreno D.M."/>
            <person name="Jimenez-Jacinto V."/>
            <person name="Jimenez-Bremont J.F."/>
            <person name="Swaminathan K."/>
            <person name="Moose S.P."/>
            <person name="Guerrero-Gonzalez M.L."/>
            <person name="Marino-Ramirez L."/>
            <person name="Landsman D."/>
            <person name="Rodriguez-Kessler M."/>
            <person name="Delgado-Sanchez P."/>
        </authorList>
    </citation>
    <scope>NUCLEOTIDE SEQUENCE</scope>
    <source>
        <tissue evidence="2">Cladode</tissue>
    </source>
</reference>